<dbReference type="InterPro" id="IPR003593">
    <property type="entry name" value="AAA+_ATPase"/>
</dbReference>
<dbReference type="CDD" id="cd00009">
    <property type="entry name" value="AAA"/>
    <property type="match status" value="1"/>
</dbReference>
<dbReference type="SMART" id="SM01086">
    <property type="entry name" value="ClpB_D2-small"/>
    <property type="match status" value="1"/>
</dbReference>
<dbReference type="GO" id="GO:0042026">
    <property type="term" value="P:protein refolding"/>
    <property type="evidence" value="ECO:0007669"/>
    <property type="project" value="InterPro"/>
</dbReference>
<dbReference type="InterPro" id="IPR001270">
    <property type="entry name" value="ClpA/B"/>
</dbReference>
<keyword evidence="6 8" id="KW-0143">Chaperone</keyword>
<dbReference type="Proteomes" id="UP000091857">
    <property type="component" value="Chromosome 1"/>
</dbReference>
<evidence type="ECO:0000256" key="2">
    <source>
        <dbReference type="ARBA" id="ARBA00022737"/>
    </source>
</evidence>
<comment type="caution">
    <text evidence="12">The sequence shown here is derived from an EMBL/GenBank/DDBJ whole genome shotgun (WGS) entry which is preliminary data.</text>
</comment>
<evidence type="ECO:0000256" key="5">
    <source>
        <dbReference type="ARBA" id="ARBA00022946"/>
    </source>
</evidence>
<proteinExistence type="inferred from homology"/>
<evidence type="ECO:0000256" key="10">
    <source>
        <dbReference type="SAM" id="MobiDB-lite"/>
    </source>
</evidence>
<evidence type="ECO:0000256" key="6">
    <source>
        <dbReference type="ARBA" id="ARBA00023186"/>
    </source>
</evidence>
<evidence type="ECO:0000256" key="9">
    <source>
        <dbReference type="SAM" id="Coils"/>
    </source>
</evidence>
<keyword evidence="2 7" id="KW-0677">Repeat</keyword>
<dbReference type="STRING" id="3983.A0A2C9WJV9"/>
<dbReference type="EMBL" id="CM004387">
    <property type="protein sequence ID" value="OAY60256.1"/>
    <property type="molecule type" value="Genomic_DNA"/>
</dbReference>
<feature type="domain" description="Clp R" evidence="11">
    <location>
        <begin position="75"/>
        <end position="220"/>
    </location>
</feature>
<dbReference type="Pfam" id="PF17871">
    <property type="entry name" value="AAA_lid_9"/>
    <property type="match status" value="1"/>
</dbReference>
<dbReference type="GO" id="GO:0016887">
    <property type="term" value="F:ATP hydrolysis activity"/>
    <property type="evidence" value="ECO:0000318"/>
    <property type="project" value="GO_Central"/>
</dbReference>
<dbReference type="NCBIfam" id="TIGR03346">
    <property type="entry name" value="chaperone_ClpB"/>
    <property type="match status" value="1"/>
</dbReference>
<accession>A0A2C9WJV9</accession>
<dbReference type="GO" id="GO:0034605">
    <property type="term" value="P:cellular response to heat"/>
    <property type="evidence" value="ECO:0000318"/>
    <property type="project" value="GO_Central"/>
</dbReference>
<dbReference type="InterPro" id="IPR028299">
    <property type="entry name" value="ClpA/B_CS2"/>
</dbReference>
<dbReference type="InterPro" id="IPR019489">
    <property type="entry name" value="Clp_ATPase_C"/>
</dbReference>
<dbReference type="Pfam" id="PF00004">
    <property type="entry name" value="AAA"/>
    <property type="match status" value="1"/>
</dbReference>
<dbReference type="PANTHER" id="PTHR11638:SF18">
    <property type="entry name" value="HEAT SHOCK PROTEIN 104"/>
    <property type="match status" value="1"/>
</dbReference>
<evidence type="ECO:0000259" key="11">
    <source>
        <dbReference type="PROSITE" id="PS51903"/>
    </source>
</evidence>
<dbReference type="OMA" id="FRSHISH"/>
<dbReference type="InterPro" id="IPR018368">
    <property type="entry name" value="ClpA/B_CS1"/>
</dbReference>
<dbReference type="SUPFAM" id="SSF52540">
    <property type="entry name" value="P-loop containing nucleoside triphosphate hydrolases"/>
    <property type="match status" value="2"/>
</dbReference>
<keyword evidence="13" id="KW-1185">Reference proteome</keyword>
<evidence type="ECO:0000256" key="7">
    <source>
        <dbReference type="PROSITE-ProRule" id="PRU01251"/>
    </source>
</evidence>
<evidence type="ECO:0000256" key="8">
    <source>
        <dbReference type="RuleBase" id="RU004432"/>
    </source>
</evidence>
<evidence type="ECO:0000256" key="4">
    <source>
        <dbReference type="ARBA" id="ARBA00022840"/>
    </source>
</evidence>
<dbReference type="Gene3D" id="1.10.8.60">
    <property type="match status" value="1"/>
</dbReference>
<dbReference type="InterPro" id="IPR004176">
    <property type="entry name" value="Clp_R_N"/>
</dbReference>
<name>A0A2C9WJV9_MANES</name>
<dbReference type="PROSITE" id="PS51903">
    <property type="entry name" value="CLP_R"/>
    <property type="match status" value="1"/>
</dbReference>
<dbReference type="GO" id="GO:0005524">
    <property type="term" value="F:ATP binding"/>
    <property type="evidence" value="ECO:0007669"/>
    <property type="project" value="UniProtKB-KW"/>
</dbReference>
<feature type="coiled-coil region" evidence="9">
    <location>
        <begin position="508"/>
        <end position="607"/>
    </location>
</feature>
<dbReference type="InterPro" id="IPR027417">
    <property type="entry name" value="P-loop_NTPase"/>
</dbReference>
<dbReference type="FunFam" id="1.10.8.60:FF:000017">
    <property type="entry name" value="ATP-dependent chaperone ClpB"/>
    <property type="match status" value="1"/>
</dbReference>
<dbReference type="InterPro" id="IPR003959">
    <property type="entry name" value="ATPase_AAA_core"/>
</dbReference>
<dbReference type="Pfam" id="PF10431">
    <property type="entry name" value="ClpB_D2-small"/>
    <property type="match status" value="1"/>
</dbReference>
<evidence type="ECO:0000256" key="3">
    <source>
        <dbReference type="ARBA" id="ARBA00022741"/>
    </source>
</evidence>
<organism evidence="12 13">
    <name type="scientific">Manihot esculenta</name>
    <name type="common">Cassava</name>
    <name type="synonym">Jatropha manihot</name>
    <dbReference type="NCBI Taxonomy" id="3983"/>
    <lineage>
        <taxon>Eukaryota</taxon>
        <taxon>Viridiplantae</taxon>
        <taxon>Streptophyta</taxon>
        <taxon>Embryophyta</taxon>
        <taxon>Tracheophyta</taxon>
        <taxon>Spermatophyta</taxon>
        <taxon>Magnoliopsida</taxon>
        <taxon>eudicotyledons</taxon>
        <taxon>Gunneridae</taxon>
        <taxon>Pentapetalae</taxon>
        <taxon>rosids</taxon>
        <taxon>fabids</taxon>
        <taxon>Malpighiales</taxon>
        <taxon>Euphorbiaceae</taxon>
        <taxon>Crotonoideae</taxon>
        <taxon>Manihoteae</taxon>
        <taxon>Manihot</taxon>
    </lineage>
</organism>
<dbReference type="Gene3D" id="1.10.1780.10">
    <property type="entry name" value="Clp, N-terminal domain"/>
    <property type="match status" value="1"/>
</dbReference>
<dbReference type="InterPro" id="IPR017730">
    <property type="entry name" value="Chaperonin_ClpB"/>
</dbReference>
<dbReference type="Pfam" id="PF07724">
    <property type="entry name" value="AAA_2"/>
    <property type="match status" value="1"/>
</dbReference>
<reference evidence="13" key="1">
    <citation type="journal article" date="2016" name="Nat. Biotechnol.">
        <title>Sequencing wild and cultivated cassava and related species reveals extensive interspecific hybridization and genetic diversity.</title>
        <authorList>
            <person name="Bredeson J.V."/>
            <person name="Lyons J.B."/>
            <person name="Prochnik S.E."/>
            <person name="Wu G.A."/>
            <person name="Ha C.M."/>
            <person name="Edsinger-Gonzales E."/>
            <person name="Grimwood J."/>
            <person name="Schmutz J."/>
            <person name="Rabbi I.Y."/>
            <person name="Egesi C."/>
            <person name="Nauluvula P."/>
            <person name="Lebot V."/>
            <person name="Ndunguru J."/>
            <person name="Mkamilo G."/>
            <person name="Bart R.S."/>
            <person name="Setter T.L."/>
            <person name="Gleadow R.M."/>
            <person name="Kulakow P."/>
            <person name="Ferguson M.E."/>
            <person name="Rounsley S."/>
            <person name="Rokhsar D.S."/>
        </authorList>
    </citation>
    <scope>NUCLEOTIDE SEQUENCE [LARGE SCALE GENOMIC DNA]</scope>
    <source>
        <strain evidence="13">cv. AM560-2</strain>
    </source>
</reference>
<dbReference type="InterPro" id="IPR041546">
    <property type="entry name" value="ClpA/ClpB_AAA_lid"/>
</dbReference>
<comment type="similarity">
    <text evidence="1 8">Belongs to the ClpA/ClpB family.</text>
</comment>
<dbReference type="PROSITE" id="PS00870">
    <property type="entry name" value="CLPAB_1"/>
    <property type="match status" value="1"/>
</dbReference>
<feature type="compositionally biased region" description="Polar residues" evidence="10">
    <location>
        <begin position="1"/>
        <end position="11"/>
    </location>
</feature>
<sequence length="968" mass="109087">MAATTTASFSGVSLRPPYSRQSNRSGLFSQSLSFTAKRNSLKSLLLKRSGFGYEKISRTQRSFIVRCDASSTGKISQQDFTEMAWQGIVSSPDVAKENKHQIVETEHLMKALLEQKNGLARRIFSKIGVDNTRLLEATDKFIQRQPKVLGESAGSMLGRDLEALIQRAREYKKDYGDSFVSVEHLVLAFTQDRRFGRQLFRDFQISLQTLKSAVESIRGRQSVIDQDPEGKYEALEKYGKDLTAMAKAGKLDPVIGRDDEIRRCIQILSRRTKNNPVLIGEPGVGKTAISEGLAQRIVQGDVPQALMNRKLISLDMGSLIAGAKYRGEFEDRLKAVLKEVTESDGQIILFIDEIHTVVGAGATNGAMDAGNLLKPMLGRGELRCIGATTLDEYRKYIEKDPALERRFQQVYVDQPSVEDTISILRGLRERYELHHGVRISDSALVEAAILSDRYISGRFLPDKAIDLVDEAAAKLKMEITSKPTALDEIDRSVLKLEMEKLSLANDTDRASKDRLNRLEAELSVLKKKQEELTEQWEHEKTVMTRIQSIKEEIDRVNLEIQQAEREYDLNRAAELKYGSLNSLQRQLEVAEKELDEYMRSGKSMLREEVTGDDIAEVVSKWTGIPVSKLKQSEKEKLLHLEEELHKRVVGQDPAVKSVAEAIQRSRAGLSDPRRPIASFMFMGPTGVGKTELAKALASYMFNTEEALVRIDMSEYMEKHAVSRLIGAPPGYVGYEEGGQLTETVRRRPYAVILFDEIEKAHADVFNVFLQILDDGRVTDSQGRTVSFTNTVIIMTSNVGSQYILDTDDDMPKEVAYETIKKRVLEAARSIFRPEFMNRVDEYIVFQPLDRNQINSIVRLQLERVQQRISDRKMKLQVTDTAVELLGSLGYDPNYGARPVKRVIQQYVENELAKGILRGEFKDEDTVFIDTEVTAFSNGQLPQQKLVFQRLEIDANASAAESQAVSQAL</sequence>
<dbReference type="Gramene" id="Manes.01G098600.1.v8.1">
    <property type="protein sequence ID" value="Manes.01G098600.1.v8.1.CDS"/>
    <property type="gene ID" value="Manes.01G098600.v8.1"/>
</dbReference>
<dbReference type="OrthoDB" id="47330at2759"/>
<dbReference type="FunFam" id="3.40.50.300:FF:000025">
    <property type="entry name" value="ATP-dependent Clp protease subunit"/>
    <property type="match status" value="1"/>
</dbReference>
<dbReference type="SMART" id="SM00382">
    <property type="entry name" value="AAA"/>
    <property type="match status" value="2"/>
</dbReference>
<dbReference type="FunFam" id="3.40.50.300:FF:000120">
    <property type="entry name" value="ATP-dependent chaperone ClpB"/>
    <property type="match status" value="1"/>
</dbReference>
<protein>
    <recommendedName>
        <fullName evidence="11">Clp R domain-containing protein</fullName>
    </recommendedName>
</protein>
<dbReference type="PANTHER" id="PTHR11638">
    <property type="entry name" value="ATP-DEPENDENT CLP PROTEASE"/>
    <property type="match status" value="1"/>
</dbReference>
<dbReference type="InterPro" id="IPR050130">
    <property type="entry name" value="ClpA_ClpB"/>
</dbReference>
<feature type="region of interest" description="Disordered" evidence="10">
    <location>
        <begin position="1"/>
        <end position="24"/>
    </location>
</feature>
<keyword evidence="9" id="KW-0175">Coiled coil</keyword>
<keyword evidence="3 8" id="KW-0547">Nucleotide-binding</keyword>
<dbReference type="PROSITE" id="PS00871">
    <property type="entry name" value="CLPAB_2"/>
    <property type="match status" value="1"/>
</dbReference>
<dbReference type="FunFam" id="3.40.50.300:FF:000010">
    <property type="entry name" value="Chaperone clpB 1, putative"/>
    <property type="match status" value="1"/>
</dbReference>
<dbReference type="InterPro" id="IPR036628">
    <property type="entry name" value="Clp_N_dom_sf"/>
</dbReference>
<evidence type="ECO:0000313" key="12">
    <source>
        <dbReference type="EMBL" id="OAY60256.1"/>
    </source>
</evidence>
<evidence type="ECO:0000313" key="13">
    <source>
        <dbReference type="Proteomes" id="UP000091857"/>
    </source>
</evidence>
<dbReference type="AlphaFoldDB" id="A0A2C9WJV9"/>
<dbReference type="CDD" id="cd19499">
    <property type="entry name" value="RecA-like_ClpB_Hsp104-like"/>
    <property type="match status" value="1"/>
</dbReference>
<gene>
    <name evidence="12" type="ORF">MANES_01G098600v8</name>
</gene>
<dbReference type="PRINTS" id="PR00300">
    <property type="entry name" value="CLPPROTEASEA"/>
</dbReference>
<dbReference type="Gene3D" id="3.40.50.300">
    <property type="entry name" value="P-loop containing nucleotide triphosphate hydrolases"/>
    <property type="match status" value="3"/>
</dbReference>
<dbReference type="SUPFAM" id="SSF81923">
    <property type="entry name" value="Double Clp-N motif"/>
    <property type="match status" value="1"/>
</dbReference>
<keyword evidence="4 8" id="KW-0067">ATP-binding</keyword>
<keyword evidence="5" id="KW-0809">Transit peptide</keyword>
<dbReference type="FunFam" id="1.10.1780.10:FF:000006">
    <property type="entry name" value="Chaperone protein ClpB3, chloroplastic"/>
    <property type="match status" value="1"/>
</dbReference>
<dbReference type="GO" id="GO:0005737">
    <property type="term" value="C:cytoplasm"/>
    <property type="evidence" value="ECO:0000318"/>
    <property type="project" value="GO_Central"/>
</dbReference>
<evidence type="ECO:0000256" key="1">
    <source>
        <dbReference type="ARBA" id="ARBA00008675"/>
    </source>
</evidence>
<dbReference type="Pfam" id="PF02861">
    <property type="entry name" value="Clp_N"/>
    <property type="match status" value="1"/>
</dbReference>